<evidence type="ECO:0000256" key="1">
    <source>
        <dbReference type="SAM" id="MobiDB-lite"/>
    </source>
</evidence>
<dbReference type="Proteomes" id="UP000279911">
    <property type="component" value="Unassembled WGS sequence"/>
</dbReference>
<proteinExistence type="predicted"/>
<sequence>MIWLLIGSPLILLIVVALYLEKRKGMSPPDEPHQKHGAESELARYSYYTPPSSGGSEGNPPQ</sequence>
<organism evidence="2 3">
    <name type="scientific">Mesobacillus subterraneus</name>
    <dbReference type="NCBI Taxonomy" id="285983"/>
    <lineage>
        <taxon>Bacteria</taxon>
        <taxon>Bacillati</taxon>
        <taxon>Bacillota</taxon>
        <taxon>Bacilli</taxon>
        <taxon>Bacillales</taxon>
        <taxon>Bacillaceae</taxon>
        <taxon>Mesobacillus</taxon>
    </lineage>
</organism>
<dbReference type="AlphaFoldDB" id="A0A427TGZ3"/>
<dbReference type="RefSeq" id="WP_125482079.1">
    <property type="nucleotide sequence ID" value="NZ_RSFW01000033.1"/>
</dbReference>
<feature type="compositionally biased region" description="Basic and acidic residues" evidence="1">
    <location>
        <begin position="25"/>
        <end position="42"/>
    </location>
</feature>
<feature type="compositionally biased region" description="Low complexity" evidence="1">
    <location>
        <begin position="45"/>
        <end position="54"/>
    </location>
</feature>
<comment type="caution">
    <text evidence="2">The sequence shown here is derived from an EMBL/GenBank/DDBJ whole genome shotgun (WGS) entry which is preliminary data.</text>
</comment>
<gene>
    <name evidence="2" type="ORF">EJA10_21450</name>
</gene>
<evidence type="ECO:0000313" key="3">
    <source>
        <dbReference type="Proteomes" id="UP000279911"/>
    </source>
</evidence>
<reference evidence="3" key="1">
    <citation type="submission" date="2018-12" db="EMBL/GenBank/DDBJ databases">
        <title>Bacillus chawlae sp. nov., Bacillus glennii sp. nov., and Bacillus saganii sp. nov. Isolated from the Vehicle Assembly Building at Kennedy Space Center where the Viking Spacecraft were Assembled.</title>
        <authorList>
            <person name="Seuylemezian A."/>
            <person name="Vaishampayan P."/>
        </authorList>
    </citation>
    <scope>NUCLEOTIDE SEQUENCE [LARGE SCALE GENOMIC DNA]</scope>
    <source>
        <strain evidence="3">DSM 13966</strain>
    </source>
</reference>
<protein>
    <submittedName>
        <fullName evidence="2">Uncharacterized protein</fullName>
    </submittedName>
</protein>
<dbReference type="OrthoDB" id="2916589at2"/>
<dbReference type="EMBL" id="RSFW01000033">
    <property type="protein sequence ID" value="RSD22318.1"/>
    <property type="molecule type" value="Genomic_DNA"/>
</dbReference>
<accession>A0A427TGZ3</accession>
<feature type="region of interest" description="Disordered" evidence="1">
    <location>
        <begin position="25"/>
        <end position="62"/>
    </location>
</feature>
<evidence type="ECO:0000313" key="2">
    <source>
        <dbReference type="EMBL" id="RSD22318.1"/>
    </source>
</evidence>
<name>A0A427TGZ3_9BACI</name>